<evidence type="ECO:0000313" key="7">
    <source>
        <dbReference type="RefSeq" id="XP_011074828.2"/>
    </source>
</evidence>
<dbReference type="RefSeq" id="XP_011074828.2">
    <property type="nucleotide sequence ID" value="XM_011076526.2"/>
</dbReference>
<evidence type="ECO:0000256" key="2">
    <source>
        <dbReference type="ARBA" id="ARBA00005581"/>
    </source>
</evidence>
<dbReference type="InterPro" id="IPR010264">
    <property type="entry name" value="Self-incomp_S1"/>
</dbReference>
<keyword evidence="5" id="KW-0732">Signal</keyword>
<protein>
    <submittedName>
        <fullName evidence="7">Uncharacterized protein LOC105159450</fullName>
    </submittedName>
</protein>
<dbReference type="GO" id="GO:0060320">
    <property type="term" value="P:rejection of self pollen"/>
    <property type="evidence" value="ECO:0007669"/>
    <property type="project" value="UniProtKB-KW"/>
</dbReference>
<dbReference type="GeneID" id="105159450"/>
<comment type="similarity">
    <text evidence="2">Belongs to the plant self-incompatibility (S1) protein family.</text>
</comment>
<dbReference type="OrthoDB" id="1287638at2759"/>
<keyword evidence="4" id="KW-0964">Secreted</keyword>
<dbReference type="GO" id="GO:0005576">
    <property type="term" value="C:extracellular region"/>
    <property type="evidence" value="ECO:0007669"/>
    <property type="project" value="UniProtKB-SubCell"/>
</dbReference>
<organism evidence="6 7">
    <name type="scientific">Sesamum indicum</name>
    <name type="common">Oriental sesame</name>
    <name type="synonym">Sesamum orientale</name>
    <dbReference type="NCBI Taxonomy" id="4182"/>
    <lineage>
        <taxon>Eukaryota</taxon>
        <taxon>Viridiplantae</taxon>
        <taxon>Streptophyta</taxon>
        <taxon>Embryophyta</taxon>
        <taxon>Tracheophyta</taxon>
        <taxon>Spermatophyta</taxon>
        <taxon>Magnoliopsida</taxon>
        <taxon>eudicotyledons</taxon>
        <taxon>Gunneridae</taxon>
        <taxon>Pentapetalae</taxon>
        <taxon>asterids</taxon>
        <taxon>lamiids</taxon>
        <taxon>Lamiales</taxon>
        <taxon>Pedaliaceae</taxon>
        <taxon>Sesamum</taxon>
    </lineage>
</organism>
<dbReference type="AlphaFoldDB" id="A0A6I9SW27"/>
<dbReference type="KEGG" id="sind:105159450"/>
<keyword evidence="3" id="KW-0713">Self-incompatibility</keyword>
<evidence type="ECO:0000256" key="3">
    <source>
        <dbReference type="ARBA" id="ARBA00022471"/>
    </source>
</evidence>
<reference evidence="6" key="1">
    <citation type="submission" date="2024-10" db="UniProtKB">
        <authorList>
            <consortium name="RefSeq"/>
        </authorList>
    </citation>
    <scope>NUCLEOTIDE SEQUENCE [LARGE SCALE GENOMIC DNA]</scope>
    <source>
        <strain evidence="6">cv. Zhongzhi No. 13</strain>
    </source>
</reference>
<dbReference type="Pfam" id="PF05938">
    <property type="entry name" value="Self-incomp_S1"/>
    <property type="match status" value="1"/>
</dbReference>
<dbReference type="InParanoid" id="A0A6I9SW27"/>
<evidence type="ECO:0000256" key="1">
    <source>
        <dbReference type="ARBA" id="ARBA00004613"/>
    </source>
</evidence>
<sequence length="189" mass="22699">MAPHYKLLHRKYFWCFPFQSRREEEKRKKKNKGTYLNTTMQATSRAAFLLLTIFLLHISTNHATFTPKEKIIVVTNNHTNYLSVRCFSFNNEFDVVHLPSWGQYKFRVRKRYIYPSSTMFNCSTNMGTFVAYKFDYECSKDKYESCDWRFDEDSSYRWEPKVKSWVSYDYAPNYESLNRGGVIQGYFAN</sequence>
<name>A0A6I9SW27_SESIN</name>
<evidence type="ECO:0000256" key="5">
    <source>
        <dbReference type="ARBA" id="ARBA00022729"/>
    </source>
</evidence>
<dbReference type="Proteomes" id="UP000504604">
    <property type="component" value="Linkage group LG1"/>
</dbReference>
<proteinExistence type="inferred from homology"/>
<comment type="subcellular location">
    <subcellularLocation>
        <location evidence="1">Secreted</location>
    </subcellularLocation>
</comment>
<keyword evidence="6" id="KW-1185">Reference proteome</keyword>
<evidence type="ECO:0000256" key="4">
    <source>
        <dbReference type="ARBA" id="ARBA00022525"/>
    </source>
</evidence>
<gene>
    <name evidence="7" type="primary">LOC105159450</name>
</gene>
<evidence type="ECO:0000313" key="6">
    <source>
        <dbReference type="Proteomes" id="UP000504604"/>
    </source>
</evidence>
<reference evidence="7" key="2">
    <citation type="submission" date="2025-08" db="UniProtKB">
        <authorList>
            <consortium name="RefSeq"/>
        </authorList>
    </citation>
    <scope>IDENTIFICATION</scope>
</reference>
<accession>A0A6I9SW27</accession>